<gene>
    <name evidence="1" type="ORF">BC792_12751</name>
</gene>
<accession>A0A5S5D096</accession>
<name>A0A5S5D096_9SPHI</name>
<comment type="caution">
    <text evidence="1">The sequence shown here is derived from an EMBL/GenBank/DDBJ whole genome shotgun (WGS) entry which is preliminary data.</text>
</comment>
<dbReference type="Proteomes" id="UP000325105">
    <property type="component" value="Unassembled WGS sequence"/>
</dbReference>
<keyword evidence="2" id="KW-1185">Reference proteome</keyword>
<reference evidence="1 2" key="1">
    <citation type="submission" date="2019-07" db="EMBL/GenBank/DDBJ databases">
        <title>Genomic Encyclopedia of Archaeal and Bacterial Type Strains, Phase II (KMG-II): from individual species to whole genera.</title>
        <authorList>
            <person name="Goeker M."/>
        </authorList>
    </citation>
    <scope>NUCLEOTIDE SEQUENCE [LARGE SCALE GENOMIC DNA]</scope>
    <source>
        <strain evidence="1 2">DSM 18850</strain>
    </source>
</reference>
<evidence type="ECO:0000313" key="1">
    <source>
        <dbReference type="EMBL" id="TYP89450.1"/>
    </source>
</evidence>
<protein>
    <submittedName>
        <fullName evidence="1">Uncharacterized protein</fullName>
    </submittedName>
</protein>
<sequence length="39" mass="4946">MTLIKYLKQIVCKHEWEVEHNYLYWWKRTCKKCSKVIES</sequence>
<dbReference type="EMBL" id="VNHX01000027">
    <property type="protein sequence ID" value="TYP89450.1"/>
    <property type="molecule type" value="Genomic_DNA"/>
</dbReference>
<dbReference type="AlphaFoldDB" id="A0A5S5D096"/>
<evidence type="ECO:0000313" key="2">
    <source>
        <dbReference type="Proteomes" id="UP000325105"/>
    </source>
</evidence>
<proteinExistence type="predicted"/>
<organism evidence="1 2">
    <name type="scientific">Sphingobacterium allocomposti</name>
    <dbReference type="NCBI Taxonomy" id="415956"/>
    <lineage>
        <taxon>Bacteria</taxon>
        <taxon>Pseudomonadati</taxon>
        <taxon>Bacteroidota</taxon>
        <taxon>Sphingobacteriia</taxon>
        <taxon>Sphingobacteriales</taxon>
        <taxon>Sphingobacteriaceae</taxon>
        <taxon>Sphingobacterium</taxon>
    </lineage>
</organism>